<accession>I3SU36</accession>
<sequence length="109" mass="12716">MRSNSKTKCISPISRFSTKQEYIRVIHNFFVQIPRIKIFSYISILFVKLTNSINHFIQDINGNFMINYLKKSPLMACTLNLANYLYTSSWIVVYVFEVYDGNTQLGLTS</sequence>
<protein>
    <recommendedName>
        <fullName evidence="3">Transmembrane protein</fullName>
    </recommendedName>
</protein>
<proteinExistence type="evidence at transcript level"/>
<keyword evidence="1" id="KW-0812">Transmembrane</keyword>
<evidence type="ECO:0000313" key="2">
    <source>
        <dbReference type="EMBL" id="AFK43778.1"/>
    </source>
</evidence>
<name>I3SU36_MEDTR</name>
<evidence type="ECO:0008006" key="3">
    <source>
        <dbReference type="Google" id="ProtNLM"/>
    </source>
</evidence>
<keyword evidence="1" id="KW-0472">Membrane</keyword>
<keyword evidence="1" id="KW-1133">Transmembrane helix</keyword>
<organism evidence="2">
    <name type="scientific">Medicago truncatula</name>
    <name type="common">Barrel medic</name>
    <name type="synonym">Medicago tribuloides</name>
    <dbReference type="NCBI Taxonomy" id="3880"/>
    <lineage>
        <taxon>Eukaryota</taxon>
        <taxon>Viridiplantae</taxon>
        <taxon>Streptophyta</taxon>
        <taxon>Embryophyta</taxon>
        <taxon>Tracheophyta</taxon>
        <taxon>Spermatophyta</taxon>
        <taxon>Magnoliopsida</taxon>
        <taxon>eudicotyledons</taxon>
        <taxon>Gunneridae</taxon>
        <taxon>Pentapetalae</taxon>
        <taxon>rosids</taxon>
        <taxon>fabids</taxon>
        <taxon>Fabales</taxon>
        <taxon>Fabaceae</taxon>
        <taxon>Papilionoideae</taxon>
        <taxon>50 kb inversion clade</taxon>
        <taxon>NPAAA clade</taxon>
        <taxon>Hologalegina</taxon>
        <taxon>IRL clade</taxon>
        <taxon>Trifolieae</taxon>
        <taxon>Medicago</taxon>
    </lineage>
</organism>
<evidence type="ECO:0000256" key="1">
    <source>
        <dbReference type="SAM" id="Phobius"/>
    </source>
</evidence>
<reference evidence="2" key="1">
    <citation type="submission" date="2012-05" db="EMBL/GenBank/DDBJ databases">
        <authorList>
            <person name="Krishnakumar V."/>
            <person name="Cheung F."/>
            <person name="Xiao Y."/>
            <person name="Chan A."/>
            <person name="Moskal W.A."/>
            <person name="Town C.D."/>
        </authorList>
    </citation>
    <scope>NUCLEOTIDE SEQUENCE</scope>
</reference>
<dbReference type="EMBL" id="BT143984">
    <property type="protein sequence ID" value="AFK43778.1"/>
    <property type="molecule type" value="mRNA"/>
</dbReference>
<dbReference type="AlphaFoldDB" id="I3SU36"/>
<feature type="transmembrane region" description="Helical" evidence="1">
    <location>
        <begin position="74"/>
        <end position="96"/>
    </location>
</feature>